<dbReference type="RefSeq" id="WP_139239211.1">
    <property type="nucleotide sequence ID" value="NZ_FOOI01000023.1"/>
</dbReference>
<sequence>MSSRLGTALRRNRGIRGALTVAATIAVSAAVLAPAPQAKATAVTTARTATAVTTATINGTMRKDFTARIAPTKYAPGVTLLKEGTVIRLRCQVWGDSVHGNYLWYKVADARWVTAYYVHLNGAPPFCGNGTLYKGHVTISSLAVRNGPNTQDPRVAWASGNLTNLVCKVVSQNVDGNSIWYERTGGNATNGGRWVAARFVSNVGSAPPYC</sequence>
<dbReference type="EMBL" id="FOOI01000023">
    <property type="protein sequence ID" value="SFH59051.1"/>
    <property type="molecule type" value="Genomic_DNA"/>
</dbReference>
<evidence type="ECO:0008006" key="6">
    <source>
        <dbReference type="Google" id="ProtNLM"/>
    </source>
</evidence>
<dbReference type="OrthoDB" id="3482365at2"/>
<proteinExistence type="predicted"/>
<evidence type="ECO:0000313" key="4">
    <source>
        <dbReference type="Proteomes" id="UP000199052"/>
    </source>
</evidence>
<feature type="signal peptide" evidence="1">
    <location>
        <begin position="1"/>
        <end position="33"/>
    </location>
</feature>
<dbReference type="Proteomes" id="UP000533017">
    <property type="component" value="Unassembled WGS sequence"/>
</dbReference>
<evidence type="ECO:0000313" key="5">
    <source>
        <dbReference type="Proteomes" id="UP000533017"/>
    </source>
</evidence>
<feature type="chain" id="PRO_5039714219" description="SH3 domain-containing protein" evidence="1">
    <location>
        <begin position="34"/>
        <end position="210"/>
    </location>
</feature>
<accession>A0A1I3BBI0</accession>
<organism evidence="3 4">
    <name type="scientific">Actinopolymorpha cephalotaxi</name>
    <dbReference type="NCBI Taxonomy" id="504797"/>
    <lineage>
        <taxon>Bacteria</taxon>
        <taxon>Bacillati</taxon>
        <taxon>Actinomycetota</taxon>
        <taxon>Actinomycetes</taxon>
        <taxon>Propionibacteriales</taxon>
        <taxon>Actinopolymorphaceae</taxon>
        <taxon>Actinopolymorpha</taxon>
    </lineage>
</organism>
<name>A0A1I3BBI0_9ACTN</name>
<evidence type="ECO:0000313" key="2">
    <source>
        <dbReference type="EMBL" id="NYH86807.1"/>
    </source>
</evidence>
<keyword evidence="5" id="KW-1185">Reference proteome</keyword>
<dbReference type="AlphaFoldDB" id="A0A1I3BBI0"/>
<evidence type="ECO:0000256" key="1">
    <source>
        <dbReference type="SAM" id="SignalP"/>
    </source>
</evidence>
<protein>
    <recommendedName>
        <fullName evidence="6">SH3 domain-containing protein</fullName>
    </recommendedName>
</protein>
<dbReference type="STRING" id="504797.SAMN05421678_12315"/>
<gene>
    <name evidence="2" type="ORF">FHR37_005658</name>
    <name evidence="3" type="ORF">SAMN05421678_12315</name>
</gene>
<reference evidence="3 4" key="1">
    <citation type="submission" date="2016-10" db="EMBL/GenBank/DDBJ databases">
        <authorList>
            <person name="de Groot N.N."/>
        </authorList>
    </citation>
    <scope>NUCLEOTIDE SEQUENCE [LARGE SCALE GENOMIC DNA]</scope>
    <source>
        <strain evidence="3 4">CPCC 202808</strain>
    </source>
</reference>
<keyword evidence="1" id="KW-0732">Signal</keyword>
<evidence type="ECO:0000313" key="3">
    <source>
        <dbReference type="EMBL" id="SFH59051.1"/>
    </source>
</evidence>
<reference evidence="2 5" key="2">
    <citation type="submission" date="2020-07" db="EMBL/GenBank/DDBJ databases">
        <title>Sequencing the genomes of 1000 actinobacteria strains.</title>
        <authorList>
            <person name="Klenk H.-P."/>
        </authorList>
    </citation>
    <scope>NUCLEOTIDE SEQUENCE [LARGE SCALE GENOMIC DNA]</scope>
    <source>
        <strain evidence="2 5">DSM 45117</strain>
    </source>
</reference>
<dbReference type="Proteomes" id="UP000199052">
    <property type="component" value="Unassembled WGS sequence"/>
</dbReference>
<dbReference type="EMBL" id="JACBZA010000001">
    <property type="protein sequence ID" value="NYH86807.1"/>
    <property type="molecule type" value="Genomic_DNA"/>
</dbReference>